<reference evidence="2" key="2">
    <citation type="submission" date="2025-09" db="UniProtKB">
        <authorList>
            <consortium name="Ensembl"/>
        </authorList>
    </citation>
    <scope>IDENTIFICATION</scope>
</reference>
<evidence type="ECO:0008006" key="4">
    <source>
        <dbReference type="Google" id="ProtNLM"/>
    </source>
</evidence>
<feature type="transmembrane region" description="Helical" evidence="1">
    <location>
        <begin position="12"/>
        <end position="35"/>
    </location>
</feature>
<sequence length="108" mass="11753">MDCTGFVGRCLGIFLVAIFLDAVGLVLLFIGIFAPVNFGDFLVFTGSLLIFVSQGLWILWYLGNIEVPLEELIPVKPAVEAVVTFGAASLKPAAGHSHLLQKEFWTEL</sequence>
<name>A0A8C5BJP2_GADMO</name>
<evidence type="ECO:0000313" key="2">
    <source>
        <dbReference type="Ensembl" id="ENSGMOP00000047117.1"/>
    </source>
</evidence>
<reference evidence="2" key="1">
    <citation type="submission" date="2025-08" db="UniProtKB">
        <authorList>
            <consortium name="Ensembl"/>
        </authorList>
    </citation>
    <scope>IDENTIFICATION</scope>
</reference>
<feature type="transmembrane region" description="Helical" evidence="1">
    <location>
        <begin position="41"/>
        <end position="62"/>
    </location>
</feature>
<evidence type="ECO:0000313" key="3">
    <source>
        <dbReference type="Proteomes" id="UP000694546"/>
    </source>
</evidence>
<organism evidence="2 3">
    <name type="scientific">Gadus morhua</name>
    <name type="common">Atlantic cod</name>
    <dbReference type="NCBI Taxonomy" id="8049"/>
    <lineage>
        <taxon>Eukaryota</taxon>
        <taxon>Metazoa</taxon>
        <taxon>Chordata</taxon>
        <taxon>Craniata</taxon>
        <taxon>Vertebrata</taxon>
        <taxon>Euteleostomi</taxon>
        <taxon>Actinopterygii</taxon>
        <taxon>Neopterygii</taxon>
        <taxon>Teleostei</taxon>
        <taxon>Neoteleostei</taxon>
        <taxon>Acanthomorphata</taxon>
        <taxon>Zeiogadaria</taxon>
        <taxon>Gadariae</taxon>
        <taxon>Gadiformes</taxon>
        <taxon>Gadoidei</taxon>
        <taxon>Gadidae</taxon>
        <taxon>Gadus</taxon>
    </lineage>
</organism>
<dbReference type="Pfam" id="PF15125">
    <property type="entry name" value="TMEM238"/>
    <property type="match status" value="1"/>
</dbReference>
<evidence type="ECO:0000256" key="1">
    <source>
        <dbReference type="SAM" id="Phobius"/>
    </source>
</evidence>
<keyword evidence="1" id="KW-0472">Membrane</keyword>
<dbReference type="GeneTree" id="ENSGT00940000177272"/>
<dbReference type="Proteomes" id="UP000694546">
    <property type="component" value="Chromosome 18"/>
</dbReference>
<dbReference type="PANTHER" id="PTHR28613">
    <property type="entry name" value="SI:CH211-232M10.4-RELATED"/>
    <property type="match status" value="1"/>
</dbReference>
<protein>
    <recommendedName>
        <fullName evidence="4">Transmembrane protein 238-like</fullName>
    </recommendedName>
</protein>
<dbReference type="InterPro" id="IPR029365">
    <property type="entry name" value="TMEM238"/>
</dbReference>
<dbReference type="AlphaFoldDB" id="A0A8C5BJP2"/>
<dbReference type="PANTHER" id="PTHR28613:SF8">
    <property type="entry name" value="LCCL DOMAIN-CONTAINING PROTEIN"/>
    <property type="match status" value="1"/>
</dbReference>
<keyword evidence="3" id="KW-1185">Reference proteome</keyword>
<keyword evidence="1" id="KW-0812">Transmembrane</keyword>
<accession>A0A8C5BJP2</accession>
<dbReference type="Ensembl" id="ENSGMOT00000046727.1">
    <property type="protein sequence ID" value="ENSGMOP00000047117.1"/>
    <property type="gene ID" value="ENSGMOG00000027670.1"/>
</dbReference>
<keyword evidence="1" id="KW-1133">Transmembrane helix</keyword>
<proteinExistence type="predicted"/>
<dbReference type="OMA" id="LLFWIIW"/>